<dbReference type="AlphaFoldDB" id="A0A317JSU4"/>
<dbReference type="EMBL" id="PSRQ01000007">
    <property type="protein sequence ID" value="PWU24228.1"/>
    <property type="molecule type" value="Genomic_DNA"/>
</dbReference>
<accession>A0A317JSU4</accession>
<gene>
    <name evidence="1" type="ORF">C5B42_00355</name>
</gene>
<proteinExistence type="predicted"/>
<name>A0A317JSU4_9BACT</name>
<dbReference type="Gene3D" id="2.40.420.20">
    <property type="match status" value="1"/>
</dbReference>
<sequence length="105" mass="11657">VVVIKVNISKLIPQDLIAKVKIAKLVKGNAQTVPKSAVLADEAQAHFWVMKMIDSATAVKIDIKKGVEWKDRVEILEPKFDKNDRIIVTGNYGLPDTAHVILDKL</sequence>
<organism evidence="1 2">
    <name type="scientific">Candidatus Cerribacteria bacterium 'Amazon FNV 2010 28 9'</name>
    <dbReference type="NCBI Taxonomy" id="2081795"/>
    <lineage>
        <taxon>Bacteria</taxon>
        <taxon>Candidatus Cerribacteria</taxon>
    </lineage>
</organism>
<protein>
    <submittedName>
        <fullName evidence="1">RND transporter</fullName>
    </submittedName>
</protein>
<evidence type="ECO:0000313" key="1">
    <source>
        <dbReference type="EMBL" id="PWU24228.1"/>
    </source>
</evidence>
<dbReference type="Proteomes" id="UP000246104">
    <property type="component" value="Unassembled WGS sequence"/>
</dbReference>
<comment type="caution">
    <text evidence="1">The sequence shown here is derived from an EMBL/GenBank/DDBJ whole genome shotgun (WGS) entry which is preliminary data.</text>
</comment>
<evidence type="ECO:0000313" key="2">
    <source>
        <dbReference type="Proteomes" id="UP000246104"/>
    </source>
</evidence>
<feature type="non-terminal residue" evidence="1">
    <location>
        <position position="1"/>
    </location>
</feature>
<reference evidence="1 2" key="1">
    <citation type="submission" date="2018-02" db="EMBL/GenBank/DDBJ databases">
        <title>Genomic Reconstructions from Amazon Rainforest and Pasture Soil Reveal Novel Insights into the Physiology of Candidate Phyla in Tropical Sites.</title>
        <authorList>
            <person name="Kroeger M.E."/>
            <person name="Delmont T."/>
            <person name="Eren A.M."/>
            <person name="Guo J."/>
            <person name="Meyer K.M."/>
            <person name="Khan K."/>
            <person name="Rodrigues J.L.M."/>
            <person name="Bohannan B.J.M."/>
            <person name="Tringe S."/>
            <person name="Borges C.D."/>
            <person name="Tiedje J."/>
            <person name="Tsai S.M."/>
            <person name="Nusslein K."/>
        </authorList>
    </citation>
    <scope>NUCLEOTIDE SEQUENCE [LARGE SCALE GENOMIC DNA]</scope>
    <source>
        <strain evidence="1">Amazon FNV 2010 28 9</strain>
    </source>
</reference>